<keyword evidence="9 12" id="KW-1133">Transmembrane helix</keyword>
<dbReference type="PROSITE" id="PS50109">
    <property type="entry name" value="HIS_KIN"/>
    <property type="match status" value="1"/>
</dbReference>
<dbReference type="GO" id="GO:0016036">
    <property type="term" value="P:cellular response to phosphate starvation"/>
    <property type="evidence" value="ECO:0007669"/>
    <property type="project" value="TreeGrafter"/>
</dbReference>
<keyword evidence="8 14" id="KW-0418">Kinase</keyword>
<dbReference type="Proteomes" id="UP000037267">
    <property type="component" value="Unassembled WGS sequence"/>
</dbReference>
<dbReference type="InterPro" id="IPR050351">
    <property type="entry name" value="BphY/WalK/GraS-like"/>
</dbReference>
<evidence type="ECO:0000256" key="5">
    <source>
        <dbReference type="ARBA" id="ARBA00022553"/>
    </source>
</evidence>
<evidence type="ECO:0000256" key="11">
    <source>
        <dbReference type="ARBA" id="ARBA00023136"/>
    </source>
</evidence>
<evidence type="ECO:0000256" key="3">
    <source>
        <dbReference type="ARBA" id="ARBA00012438"/>
    </source>
</evidence>
<dbReference type="InterPro" id="IPR005467">
    <property type="entry name" value="His_kinase_dom"/>
</dbReference>
<evidence type="ECO:0000256" key="8">
    <source>
        <dbReference type="ARBA" id="ARBA00022777"/>
    </source>
</evidence>
<dbReference type="InterPro" id="IPR003661">
    <property type="entry name" value="HisK_dim/P_dom"/>
</dbReference>
<organism evidence="14 15">
    <name type="scientific">Gottschalkia purinilytica</name>
    <name type="common">Clostridium purinilyticum</name>
    <dbReference type="NCBI Taxonomy" id="1503"/>
    <lineage>
        <taxon>Bacteria</taxon>
        <taxon>Bacillati</taxon>
        <taxon>Bacillota</taxon>
        <taxon>Tissierellia</taxon>
        <taxon>Tissierellales</taxon>
        <taxon>Gottschalkiaceae</taxon>
        <taxon>Gottschalkia</taxon>
    </lineage>
</organism>
<keyword evidence="15" id="KW-1185">Reference proteome</keyword>
<feature type="domain" description="Histidine kinase" evidence="13">
    <location>
        <begin position="131"/>
        <end position="349"/>
    </location>
</feature>
<evidence type="ECO:0000259" key="13">
    <source>
        <dbReference type="PROSITE" id="PS50109"/>
    </source>
</evidence>
<evidence type="ECO:0000256" key="12">
    <source>
        <dbReference type="SAM" id="Phobius"/>
    </source>
</evidence>
<feature type="transmembrane region" description="Helical" evidence="12">
    <location>
        <begin position="12"/>
        <end position="32"/>
    </location>
</feature>
<comment type="subcellular location">
    <subcellularLocation>
        <location evidence="2">Cell membrane</location>
        <topology evidence="2">Multi-pass membrane protein</topology>
    </subcellularLocation>
</comment>
<evidence type="ECO:0000256" key="2">
    <source>
        <dbReference type="ARBA" id="ARBA00004651"/>
    </source>
</evidence>
<evidence type="ECO:0000256" key="4">
    <source>
        <dbReference type="ARBA" id="ARBA00022475"/>
    </source>
</evidence>
<dbReference type="GO" id="GO:0004721">
    <property type="term" value="F:phosphoprotein phosphatase activity"/>
    <property type="evidence" value="ECO:0007669"/>
    <property type="project" value="TreeGrafter"/>
</dbReference>
<dbReference type="PANTHER" id="PTHR45453">
    <property type="entry name" value="PHOSPHATE REGULON SENSOR PROTEIN PHOR"/>
    <property type="match status" value="1"/>
</dbReference>
<gene>
    <name evidence="14" type="ORF">CLPU_2c00500</name>
</gene>
<comment type="caution">
    <text evidence="14">The sequence shown here is derived from an EMBL/GenBank/DDBJ whole genome shotgun (WGS) entry which is preliminary data.</text>
</comment>
<dbReference type="Gene3D" id="3.30.565.10">
    <property type="entry name" value="Histidine kinase-like ATPase, C-terminal domain"/>
    <property type="match status" value="1"/>
</dbReference>
<dbReference type="InterPro" id="IPR004358">
    <property type="entry name" value="Sig_transdc_His_kin-like_C"/>
</dbReference>
<keyword evidence="6 14" id="KW-0808">Transferase</keyword>
<dbReference type="SMART" id="SM00387">
    <property type="entry name" value="HATPase_c"/>
    <property type="match status" value="1"/>
</dbReference>
<dbReference type="RefSeq" id="WP_235436085.1">
    <property type="nucleotide sequence ID" value="NZ_LGSS01000002.1"/>
</dbReference>
<dbReference type="STRING" id="1503.CLPU_2c00500"/>
<keyword evidence="4" id="KW-1003">Cell membrane</keyword>
<dbReference type="AlphaFoldDB" id="A0A0L0WDP6"/>
<dbReference type="PANTHER" id="PTHR45453:SF2">
    <property type="entry name" value="HISTIDINE KINASE"/>
    <property type="match status" value="1"/>
</dbReference>
<evidence type="ECO:0000256" key="9">
    <source>
        <dbReference type="ARBA" id="ARBA00022989"/>
    </source>
</evidence>
<evidence type="ECO:0000256" key="6">
    <source>
        <dbReference type="ARBA" id="ARBA00022679"/>
    </source>
</evidence>
<proteinExistence type="predicted"/>
<comment type="catalytic activity">
    <reaction evidence="1">
        <text>ATP + protein L-histidine = ADP + protein N-phospho-L-histidine.</text>
        <dbReference type="EC" id="2.7.13.3"/>
    </reaction>
</comment>
<dbReference type="PRINTS" id="PR00344">
    <property type="entry name" value="BCTRLSENSOR"/>
</dbReference>
<evidence type="ECO:0000313" key="14">
    <source>
        <dbReference type="EMBL" id="KNF09599.1"/>
    </source>
</evidence>
<dbReference type="InterPro" id="IPR036890">
    <property type="entry name" value="HATPase_C_sf"/>
</dbReference>
<sequence length="355" mass="41770">MNFIKYLKDRISYFLIYFISIGLTIFIISLDLIIREEKLSTDNILYTLILSTILLIVFIVIDYSKKHGFYKGLNMALEENENSNEIFKLPKDNSIEHELFKKLLIKNYDSYENKLEKYRENYKDYTYFKSRWIHQMKTPVSVIKLMLENEEDRNIDETARRNYASMKEEIEKLSHGLEMALYTLRVNDFEQDFKVERVNILEVVRNIINESKNTFIMNSIYPKIDVKEDIEVKTDKKWIKFVIRQIISNSIKYSKVKESENKSVLVTVNTDAEKTILSIKDKGVGIPKQDLGKVFDPFFTGRNGRIYSESTGVGMYLAKTICNKLGHDISVKSEEGEWTEITIVFYKGRSLYDIV</sequence>
<accession>A0A0L0WDP6</accession>
<dbReference type="EMBL" id="LGSS01000002">
    <property type="protein sequence ID" value="KNF09599.1"/>
    <property type="molecule type" value="Genomic_DNA"/>
</dbReference>
<keyword evidence="5" id="KW-0597">Phosphoprotein</keyword>
<protein>
    <recommendedName>
        <fullName evidence="3">histidine kinase</fullName>
        <ecNumber evidence="3">2.7.13.3</ecNumber>
    </recommendedName>
</protein>
<dbReference type="SUPFAM" id="SSF55874">
    <property type="entry name" value="ATPase domain of HSP90 chaperone/DNA topoisomerase II/histidine kinase"/>
    <property type="match status" value="1"/>
</dbReference>
<name>A0A0L0WDP6_GOTPU</name>
<keyword evidence="10" id="KW-0902">Two-component regulatory system</keyword>
<dbReference type="GO" id="GO:0000155">
    <property type="term" value="F:phosphorelay sensor kinase activity"/>
    <property type="evidence" value="ECO:0007669"/>
    <property type="project" value="InterPro"/>
</dbReference>
<dbReference type="GO" id="GO:0005886">
    <property type="term" value="C:plasma membrane"/>
    <property type="evidence" value="ECO:0007669"/>
    <property type="project" value="UniProtKB-SubCell"/>
</dbReference>
<dbReference type="Pfam" id="PF02518">
    <property type="entry name" value="HATPase_c"/>
    <property type="match status" value="1"/>
</dbReference>
<evidence type="ECO:0000256" key="7">
    <source>
        <dbReference type="ARBA" id="ARBA00022692"/>
    </source>
</evidence>
<evidence type="ECO:0000313" key="15">
    <source>
        <dbReference type="Proteomes" id="UP000037267"/>
    </source>
</evidence>
<evidence type="ECO:0000256" key="10">
    <source>
        <dbReference type="ARBA" id="ARBA00023012"/>
    </source>
</evidence>
<keyword evidence="11 12" id="KW-0472">Membrane</keyword>
<reference evidence="15" key="1">
    <citation type="submission" date="2015-07" db="EMBL/GenBank/DDBJ databases">
        <title>Draft genome sequence of the purine-degrading Gottschalkia purinilyticum DSM 1384 (formerly Clostridium purinilyticum).</title>
        <authorList>
            <person name="Poehlein A."/>
            <person name="Schiel-Bengelsdorf B."/>
            <person name="Bengelsdorf F.R."/>
            <person name="Daniel R."/>
            <person name="Duerre P."/>
        </authorList>
    </citation>
    <scope>NUCLEOTIDE SEQUENCE [LARGE SCALE GENOMIC DNA]</scope>
    <source>
        <strain evidence="15">DSM 1384</strain>
    </source>
</reference>
<dbReference type="EC" id="2.7.13.3" evidence="3"/>
<dbReference type="InterPro" id="IPR003594">
    <property type="entry name" value="HATPase_dom"/>
</dbReference>
<keyword evidence="7 12" id="KW-0812">Transmembrane</keyword>
<evidence type="ECO:0000256" key="1">
    <source>
        <dbReference type="ARBA" id="ARBA00000085"/>
    </source>
</evidence>
<feature type="transmembrane region" description="Helical" evidence="12">
    <location>
        <begin position="44"/>
        <end position="61"/>
    </location>
</feature>
<dbReference type="CDD" id="cd00082">
    <property type="entry name" value="HisKA"/>
    <property type="match status" value="1"/>
</dbReference>